<name>A0ABW7NE28_9BACT</name>
<protein>
    <submittedName>
        <fullName evidence="1">Uncharacterized protein</fullName>
    </submittedName>
</protein>
<proteinExistence type="predicted"/>
<dbReference type="SUPFAM" id="SSF46785">
    <property type="entry name" value="Winged helix' DNA-binding domain"/>
    <property type="match status" value="1"/>
</dbReference>
<dbReference type="EMBL" id="JBIPKE010000020">
    <property type="protein sequence ID" value="MFH6985784.1"/>
    <property type="molecule type" value="Genomic_DNA"/>
</dbReference>
<dbReference type="InterPro" id="IPR036388">
    <property type="entry name" value="WH-like_DNA-bd_sf"/>
</dbReference>
<keyword evidence="2" id="KW-1185">Reference proteome</keyword>
<dbReference type="Proteomes" id="UP001610063">
    <property type="component" value="Unassembled WGS sequence"/>
</dbReference>
<gene>
    <name evidence="1" type="ORF">ACHKAR_20185</name>
</gene>
<evidence type="ECO:0000313" key="2">
    <source>
        <dbReference type="Proteomes" id="UP001610063"/>
    </source>
</evidence>
<organism evidence="1 2">
    <name type="scientific">Marinoscillum luteum</name>
    <dbReference type="NCBI Taxonomy" id="861051"/>
    <lineage>
        <taxon>Bacteria</taxon>
        <taxon>Pseudomonadati</taxon>
        <taxon>Bacteroidota</taxon>
        <taxon>Cytophagia</taxon>
        <taxon>Cytophagales</taxon>
        <taxon>Reichenbachiellaceae</taxon>
        <taxon>Marinoscillum</taxon>
    </lineage>
</organism>
<reference evidence="1 2" key="1">
    <citation type="journal article" date="2013" name="Int. J. Syst. Evol. Microbiol.">
        <title>Marinoscillum luteum sp. nov., isolated from marine sediment.</title>
        <authorList>
            <person name="Cha I.T."/>
            <person name="Park S.J."/>
            <person name="Kim S.J."/>
            <person name="Kim J.G."/>
            <person name="Jung M.Y."/>
            <person name="Shin K.S."/>
            <person name="Kwon K.K."/>
            <person name="Yang S.H."/>
            <person name="Seo Y.S."/>
            <person name="Rhee S.K."/>
        </authorList>
    </citation>
    <scope>NUCLEOTIDE SEQUENCE [LARGE SCALE GENOMIC DNA]</scope>
    <source>
        <strain evidence="1 2">KCTC 23939</strain>
    </source>
</reference>
<accession>A0ABW7NE28</accession>
<dbReference type="Gene3D" id="1.10.10.10">
    <property type="entry name" value="Winged helix-like DNA-binding domain superfamily/Winged helix DNA-binding domain"/>
    <property type="match status" value="1"/>
</dbReference>
<sequence>MTDSQVIAWIFFSTSLASEHEPVNFESISQVADGVNHAVPTHKELQTSLSWLTNHRLVEQTGKKYSLTNEGTELIEEAKSRTNNIILNIWDELTKEIEKTKAQQML</sequence>
<evidence type="ECO:0000313" key="1">
    <source>
        <dbReference type="EMBL" id="MFH6985784.1"/>
    </source>
</evidence>
<dbReference type="RefSeq" id="WP_395419190.1">
    <property type="nucleotide sequence ID" value="NZ_JBIPKE010000020.1"/>
</dbReference>
<dbReference type="InterPro" id="IPR036390">
    <property type="entry name" value="WH_DNA-bd_sf"/>
</dbReference>
<comment type="caution">
    <text evidence="1">The sequence shown here is derived from an EMBL/GenBank/DDBJ whole genome shotgun (WGS) entry which is preliminary data.</text>
</comment>